<comment type="caution">
    <text evidence="2">The sequence shown here is derived from an EMBL/GenBank/DDBJ whole genome shotgun (WGS) entry which is preliminary data.</text>
</comment>
<organism evidence="2 3">
    <name type="scientific">Kordia algicida OT-1</name>
    <dbReference type="NCBI Taxonomy" id="391587"/>
    <lineage>
        <taxon>Bacteria</taxon>
        <taxon>Pseudomonadati</taxon>
        <taxon>Bacteroidota</taxon>
        <taxon>Flavobacteriia</taxon>
        <taxon>Flavobacteriales</taxon>
        <taxon>Flavobacteriaceae</taxon>
        <taxon>Kordia</taxon>
    </lineage>
</organism>
<feature type="region of interest" description="Disordered" evidence="1">
    <location>
        <begin position="1"/>
        <end position="32"/>
    </location>
</feature>
<evidence type="ECO:0000313" key="2">
    <source>
        <dbReference type="EMBL" id="EDP95863.1"/>
    </source>
</evidence>
<accession>A9E0I3</accession>
<dbReference type="AlphaFoldDB" id="A9E0I3"/>
<gene>
    <name evidence="2" type="ORF">KAOT1_05647</name>
</gene>
<sequence length="32" mass="3657">MTFTTKNITSKNPITKPPKPQNFILANVLRKD</sequence>
<evidence type="ECO:0000313" key="3">
    <source>
        <dbReference type="Proteomes" id="UP000002945"/>
    </source>
</evidence>
<protein>
    <submittedName>
        <fullName evidence="2">Uncharacterized protein</fullName>
    </submittedName>
</protein>
<name>A9E0I3_9FLAO</name>
<keyword evidence="3" id="KW-1185">Reference proteome</keyword>
<dbReference type="EMBL" id="ABIB01000006">
    <property type="protein sequence ID" value="EDP95863.1"/>
    <property type="molecule type" value="Genomic_DNA"/>
</dbReference>
<dbReference type="Proteomes" id="UP000002945">
    <property type="component" value="Unassembled WGS sequence"/>
</dbReference>
<evidence type="ECO:0000256" key="1">
    <source>
        <dbReference type="SAM" id="MobiDB-lite"/>
    </source>
</evidence>
<feature type="compositionally biased region" description="Polar residues" evidence="1">
    <location>
        <begin position="1"/>
        <end position="13"/>
    </location>
</feature>
<reference evidence="2 3" key="1">
    <citation type="journal article" date="2011" name="J. Bacteriol.">
        <title>Genome sequence of the algicidal bacterium Kordia algicida OT-1.</title>
        <authorList>
            <person name="Lee H.S."/>
            <person name="Kang S.G."/>
            <person name="Kwon K.K."/>
            <person name="Lee J.H."/>
            <person name="Kim S.J."/>
        </authorList>
    </citation>
    <scope>NUCLEOTIDE SEQUENCE [LARGE SCALE GENOMIC DNA]</scope>
    <source>
        <strain evidence="2 3">OT-1</strain>
    </source>
</reference>
<proteinExistence type="predicted"/>
<dbReference type="STRING" id="391587.KAOT1_05647"/>
<dbReference type="HOGENOM" id="CLU_3389937_0_0_10"/>